<dbReference type="GO" id="GO:0002020">
    <property type="term" value="F:protease binding"/>
    <property type="evidence" value="ECO:0007669"/>
    <property type="project" value="TreeGrafter"/>
</dbReference>
<feature type="domain" description="DEUBAD" evidence="4">
    <location>
        <begin position="71"/>
        <end position="188"/>
    </location>
</feature>
<dbReference type="InterPro" id="IPR025220">
    <property type="entry name" value="NFRKB_WH_1"/>
</dbReference>
<dbReference type="PANTHER" id="PTHR13052">
    <property type="entry name" value="NFRKB-RELATED"/>
    <property type="match status" value="1"/>
</dbReference>
<reference evidence="6" key="1">
    <citation type="submission" date="2025-08" db="UniProtKB">
        <authorList>
            <consortium name="RefSeq"/>
        </authorList>
    </citation>
    <scope>IDENTIFICATION</scope>
    <source>
        <tissue evidence="6">Sperm</tissue>
    </source>
</reference>
<dbReference type="Gene3D" id="1.10.10.2430">
    <property type="entry name" value="NFRKB winged helix-like domain"/>
    <property type="match status" value="1"/>
</dbReference>
<feature type="compositionally biased region" description="Acidic residues" evidence="3">
    <location>
        <begin position="12"/>
        <end position="51"/>
    </location>
</feature>
<keyword evidence="5" id="KW-1185">Reference proteome</keyword>
<feature type="region of interest" description="Disordered" evidence="3">
    <location>
        <begin position="195"/>
        <end position="222"/>
    </location>
</feature>
<dbReference type="CDD" id="cd21865">
    <property type="entry name" value="DEUBAD_NFRKB"/>
    <property type="match status" value="1"/>
</dbReference>
<evidence type="ECO:0000313" key="6">
    <source>
        <dbReference type="RefSeq" id="XP_032820255.1"/>
    </source>
</evidence>
<keyword evidence="2" id="KW-0539">Nucleus</keyword>
<dbReference type="Proteomes" id="UP001318040">
    <property type="component" value="Chromosome 32"/>
</dbReference>
<feature type="compositionally biased region" description="Low complexity" evidence="3">
    <location>
        <begin position="1422"/>
        <end position="1441"/>
    </location>
</feature>
<feature type="region of interest" description="Disordered" evidence="3">
    <location>
        <begin position="1"/>
        <end position="55"/>
    </location>
</feature>
<dbReference type="RefSeq" id="XP_032820255.1">
    <property type="nucleotide sequence ID" value="XM_032964364.1"/>
</dbReference>
<comment type="subcellular location">
    <subcellularLocation>
        <location evidence="1">Nucleus</location>
    </subcellularLocation>
</comment>
<feature type="compositionally biased region" description="Basic and acidic residues" evidence="3">
    <location>
        <begin position="209"/>
        <end position="222"/>
    </location>
</feature>
<feature type="compositionally biased region" description="Polar residues" evidence="3">
    <location>
        <begin position="786"/>
        <end position="796"/>
    </location>
</feature>
<feature type="region of interest" description="Disordered" evidence="3">
    <location>
        <begin position="235"/>
        <end position="277"/>
    </location>
</feature>
<evidence type="ECO:0000256" key="1">
    <source>
        <dbReference type="ARBA" id="ARBA00004123"/>
    </source>
</evidence>
<sequence length="1448" mass="154349">MEALDMMLAGEPMEDDEEEEEEDDDEGNGQEDGLGEEDDETDEEEDDENEQESCGPAMEECLLAGELVSLPETLLESPELWAEVLSADTWREALSDAERARLWALLPSFPAEEAENRHATLRALFSGENFWFGNPLESAQRMFQTGFFSPEVVHYRALCRKAQYKRYLRRQQQRTHGLLREILLSRHELLQAAARHQSADSLKRKRRLERQAGREGAEAREERVRKRFRNILNEVREECGDPNPSSDEDEEDQQLRRGTRSPVSTTATTAAAPRVLPTLCTQDMKTLDREEMGDEGIKSLMKSHLARRKIHPDDPALDTSELTLGDILTRMNVPNKKGGGTISELAGLVVPRRRMKEEKRRRGKIKQEGDVVVEQPSFSPDRSGPVQEAELPSVTPKAEVPEDLWTSERDGNSPSCFFGLLRNLFLPDGKANSAALEEGVSAFLTSPAAQSTGWVLAGQNWQELVPSSLRFLAGDASMTLPSLPPNFAPYVDYKDRLQQWKWIGGGRDSNNEMEVLCQLWLETKDQSQSKDREEGEILPPTPRVRTDYVVRPSTEEEKRVFQERERQRYSQPHKAFTFCMHGFESVVGPVKGVFDKETALNKAREHSLLRSDRPAYVTILSLVRDAAARLPNGEGTRAEICELLKDSQFLASDVTNAQINTVVSGALDRLHYEKDPCVKYDIGRKLWIYLHRNRSQEEFERIHQAQAAAAKAKKALQQKPKPPGKGKSGFKEIPMLVPPEGNASSLEPSTPPTPTLSTTSFAAVSAHAAISKIITPKVEENEKAQPESNAEQSLQGPSPLCPSLPVMPQVSGLIKSPQTPSLEPVPVKKLIPLTSPAQQPVASHPPEVNVRAPAPDTPTPHPSRTVIIVTSAAPSTPAPAARVSTATATVSAVTSPSVATVSIASLAASVALPAPTFGAAISAPLTVISKGLAGTSVHSATPSTSAVSAAVSKATLSTPVIVSVTGAGPSAQLKTQTVVRKVSLGMGKGVTTSNLRIQGKDVTPLPLSTVSLPRGQQVTLTTALAALPRTQTVLRLPHEMAAALSKGQLTTLKVTPELLSSLGVSRGMPGTAVLSPQGILSSATVIKATPEIPDLDSSPGAAVKMLPRPGLADPKPGVGLFPVSSASSAATLLKSVTVSSLAGLGHAQTFLRTAISTASVPAGVVKSTFMSSGGITYSTPPHARSTVTSSVLTTQPSLGGGGTRPATGMSGAVAKLGAGTAGEARLGMRVMPELGVIVGAGEAQAGDAAKRAPAVTSVHGPLGAASAAITSLASIGLRPAHVTATVVSHAPSAKMAGTITLPISNLQVLGQPGHAKGGLITASAILKGSLPTSGLGGLGRNIILTTMPAGAKLLPGHKPVSYITQQQLQQLQQQVRIQQLPQGTVVCPAVSMPTVVMTTESSADKQPPTQLHSATAPPQQHQHITIVTQAQAAQPTPAHPAQHSKEKS</sequence>
<dbReference type="InterPro" id="IPR038106">
    <property type="entry name" value="NFRKB_winged_sf"/>
</dbReference>
<dbReference type="Pfam" id="PF14465">
    <property type="entry name" value="WHD_1st_NFRKB"/>
    <property type="match status" value="1"/>
</dbReference>
<feature type="region of interest" description="Disordered" evidence="3">
    <location>
        <begin position="1399"/>
        <end position="1448"/>
    </location>
</feature>
<dbReference type="GO" id="GO:0031011">
    <property type="term" value="C:Ino80 complex"/>
    <property type="evidence" value="ECO:0007669"/>
    <property type="project" value="InterPro"/>
</dbReference>
<dbReference type="InterPro" id="IPR044867">
    <property type="entry name" value="DEUBAD_dom"/>
</dbReference>
<feature type="region of interest" description="Disordered" evidence="3">
    <location>
        <begin position="375"/>
        <end position="396"/>
    </location>
</feature>
<feature type="compositionally biased region" description="Polar residues" evidence="3">
    <location>
        <begin position="1407"/>
        <end position="1421"/>
    </location>
</feature>
<evidence type="ECO:0000256" key="2">
    <source>
        <dbReference type="ARBA" id="ARBA00023242"/>
    </source>
</evidence>
<gene>
    <name evidence="6" type="primary">NFRKB</name>
</gene>
<accession>A0AAJ7TLU1</accession>
<protein>
    <submittedName>
        <fullName evidence="6">Nuclear factor related to kappa-B-binding protein</fullName>
    </submittedName>
</protein>
<dbReference type="CTD" id="4798"/>
<feature type="compositionally biased region" description="Low complexity" evidence="3">
    <location>
        <begin position="260"/>
        <end position="277"/>
    </location>
</feature>
<proteinExistence type="predicted"/>
<name>A0AAJ7TLU1_PETMA</name>
<dbReference type="KEGG" id="pmrn:116948058"/>
<evidence type="ECO:0000259" key="4">
    <source>
        <dbReference type="PROSITE" id="PS51916"/>
    </source>
</evidence>
<dbReference type="Pfam" id="PF25793">
    <property type="entry name" value="WHD_2nd_NFRKB"/>
    <property type="match status" value="1"/>
</dbReference>
<feature type="region of interest" description="Disordered" evidence="3">
    <location>
        <begin position="779"/>
        <end position="805"/>
    </location>
</feature>
<evidence type="ECO:0000256" key="3">
    <source>
        <dbReference type="SAM" id="MobiDB-lite"/>
    </source>
</evidence>
<evidence type="ECO:0000313" key="5">
    <source>
        <dbReference type="Proteomes" id="UP001318040"/>
    </source>
</evidence>
<dbReference type="InterPro" id="IPR024867">
    <property type="entry name" value="NFRKB"/>
</dbReference>
<dbReference type="InterPro" id="IPR057748">
    <property type="entry name" value="NFRKB_WH_2"/>
</dbReference>
<dbReference type="PANTHER" id="PTHR13052:SF3">
    <property type="entry name" value="NUCLEAR FACTOR RELATED TO KAPPA-B-BINDING PROTEIN"/>
    <property type="match status" value="1"/>
</dbReference>
<feature type="region of interest" description="Disordered" evidence="3">
    <location>
        <begin position="709"/>
        <end position="758"/>
    </location>
</feature>
<organism evidence="5 6">
    <name type="scientific">Petromyzon marinus</name>
    <name type="common">Sea lamprey</name>
    <dbReference type="NCBI Taxonomy" id="7757"/>
    <lineage>
        <taxon>Eukaryota</taxon>
        <taxon>Metazoa</taxon>
        <taxon>Chordata</taxon>
        <taxon>Craniata</taxon>
        <taxon>Vertebrata</taxon>
        <taxon>Cyclostomata</taxon>
        <taxon>Hyperoartia</taxon>
        <taxon>Petromyzontiformes</taxon>
        <taxon>Petromyzontidae</taxon>
        <taxon>Petromyzon</taxon>
    </lineage>
</organism>
<dbReference type="PROSITE" id="PS51916">
    <property type="entry name" value="DEUBAD"/>
    <property type="match status" value="1"/>
</dbReference>